<dbReference type="EMBL" id="FQXM01000021">
    <property type="protein sequence ID" value="SHH91621.1"/>
    <property type="molecule type" value="Genomic_DNA"/>
</dbReference>
<dbReference type="AlphaFoldDB" id="A0A1M5WVW7"/>
<organism evidence="1 2">
    <name type="scientific">Clostridium grantii DSM 8605</name>
    <dbReference type="NCBI Taxonomy" id="1121316"/>
    <lineage>
        <taxon>Bacteria</taxon>
        <taxon>Bacillati</taxon>
        <taxon>Bacillota</taxon>
        <taxon>Clostridia</taxon>
        <taxon>Eubacteriales</taxon>
        <taxon>Clostridiaceae</taxon>
        <taxon>Clostridium</taxon>
    </lineage>
</organism>
<sequence>MINRLLIDENKQYWFDFSKVESVWEMHEISNKINLSDVDFIAKTGKEILFIEYKNANIKDASKPNELYEGLKSDKRMNQLVKKYYDSLLVFWAFHNKSELPIRYIFLVEGPLIDADFRRRIKLNLMNRLPFKLENKDDTKKFISSLEVYDLEEFKNNIPNIVITPVVEQQP</sequence>
<evidence type="ECO:0000313" key="2">
    <source>
        <dbReference type="Proteomes" id="UP000184447"/>
    </source>
</evidence>
<proteinExistence type="predicted"/>
<dbReference type="RefSeq" id="WP_073339471.1">
    <property type="nucleotide sequence ID" value="NZ_FQXM01000021.1"/>
</dbReference>
<gene>
    <name evidence="1" type="ORF">SAMN02745207_03146</name>
</gene>
<accession>A0A1M5WVW7</accession>
<dbReference type="Proteomes" id="UP000184447">
    <property type="component" value="Unassembled WGS sequence"/>
</dbReference>
<evidence type="ECO:0000313" key="1">
    <source>
        <dbReference type="EMBL" id="SHH91621.1"/>
    </source>
</evidence>
<dbReference type="STRING" id="1121316.SAMN02745207_03146"/>
<reference evidence="1 2" key="1">
    <citation type="submission" date="2016-11" db="EMBL/GenBank/DDBJ databases">
        <authorList>
            <person name="Jaros S."/>
            <person name="Januszkiewicz K."/>
            <person name="Wedrychowicz H."/>
        </authorList>
    </citation>
    <scope>NUCLEOTIDE SEQUENCE [LARGE SCALE GENOMIC DNA]</scope>
    <source>
        <strain evidence="1 2">DSM 8605</strain>
    </source>
</reference>
<dbReference type="OrthoDB" id="2054568at2"/>
<name>A0A1M5WVW7_9CLOT</name>
<protein>
    <submittedName>
        <fullName evidence="1">Uncharacterized protein</fullName>
    </submittedName>
</protein>
<keyword evidence="2" id="KW-1185">Reference proteome</keyword>